<name>A0AAE9D9B9_CAEBR</name>
<proteinExistence type="predicted"/>
<evidence type="ECO:0000313" key="1">
    <source>
        <dbReference type="EMBL" id="ULT99070.1"/>
    </source>
</evidence>
<evidence type="ECO:0000313" key="2">
    <source>
        <dbReference type="Proteomes" id="UP000827892"/>
    </source>
</evidence>
<organism evidence="1 2">
    <name type="scientific">Caenorhabditis briggsae</name>
    <dbReference type="NCBI Taxonomy" id="6238"/>
    <lineage>
        <taxon>Eukaryota</taxon>
        <taxon>Metazoa</taxon>
        <taxon>Ecdysozoa</taxon>
        <taxon>Nematoda</taxon>
        <taxon>Chromadorea</taxon>
        <taxon>Rhabditida</taxon>
        <taxon>Rhabditina</taxon>
        <taxon>Rhabditomorpha</taxon>
        <taxon>Rhabditoidea</taxon>
        <taxon>Rhabditidae</taxon>
        <taxon>Peloderinae</taxon>
        <taxon>Caenorhabditis</taxon>
    </lineage>
</organism>
<dbReference type="AlphaFoldDB" id="A0AAE9D9B9"/>
<sequence length="203" mass="24103">MDERRDLNPFHSTRSFIVFINFTIGDSQDADFSAYWDQSSTRFLIFRHLILRFYSHNAKRSRNTITPGKFVYCVKCISSTDSFYYVDYYQSVAWKAGKAPSAVVADCYNEILLSLEIRTKMLPTEFNSKRTELRKGRRHYWNLSSTLRAIFAVEDEMIGSMRIYCVDENRRSNWTCNVALRSNFGASRYWRRMDHDRHTIPMF</sequence>
<protein>
    <submittedName>
        <fullName evidence="1">Uncharacterized protein</fullName>
    </submittedName>
</protein>
<accession>A0AAE9D9B9</accession>
<dbReference type="Proteomes" id="UP000827892">
    <property type="component" value="Chromosome III"/>
</dbReference>
<reference evidence="1 2" key="1">
    <citation type="submission" date="2022-05" db="EMBL/GenBank/DDBJ databases">
        <title>Chromosome-level reference genomes for two strains of Caenorhabditis briggsae: an improved platform for comparative genomics.</title>
        <authorList>
            <person name="Stevens L."/>
            <person name="Andersen E.C."/>
        </authorList>
    </citation>
    <scope>NUCLEOTIDE SEQUENCE [LARGE SCALE GENOMIC DNA]</scope>
    <source>
        <strain evidence="1">QX1410_ONT</strain>
        <tissue evidence="1">Whole-organism</tissue>
    </source>
</reference>
<dbReference type="EMBL" id="CP090893">
    <property type="protein sequence ID" value="ULT99070.1"/>
    <property type="molecule type" value="Genomic_DNA"/>
</dbReference>
<gene>
    <name evidence="1" type="ORF">L3Y34_000428</name>
</gene>